<feature type="region of interest" description="Disordered" evidence="1">
    <location>
        <begin position="223"/>
        <end position="266"/>
    </location>
</feature>
<accession>A0AAD7TE99</accession>
<dbReference type="EMBL" id="JAPEVG010001124">
    <property type="protein sequence ID" value="KAJ8453896.1"/>
    <property type="molecule type" value="Genomic_DNA"/>
</dbReference>
<keyword evidence="2" id="KW-1133">Transmembrane helix</keyword>
<name>A0AAD7TE99_9APHY</name>
<feature type="compositionally biased region" description="Basic residues" evidence="1">
    <location>
        <begin position="239"/>
        <end position="258"/>
    </location>
</feature>
<dbReference type="AlphaFoldDB" id="A0AAD7TE99"/>
<evidence type="ECO:0000256" key="2">
    <source>
        <dbReference type="SAM" id="Phobius"/>
    </source>
</evidence>
<organism evidence="3 4">
    <name type="scientific">Trametes cubensis</name>
    <dbReference type="NCBI Taxonomy" id="1111947"/>
    <lineage>
        <taxon>Eukaryota</taxon>
        <taxon>Fungi</taxon>
        <taxon>Dikarya</taxon>
        <taxon>Basidiomycota</taxon>
        <taxon>Agaricomycotina</taxon>
        <taxon>Agaricomycetes</taxon>
        <taxon>Polyporales</taxon>
        <taxon>Polyporaceae</taxon>
        <taxon>Trametes</taxon>
    </lineage>
</organism>
<keyword evidence="2" id="KW-0812">Transmembrane</keyword>
<sequence>MIIYPPVLVASLLFGTLSDLTVVLLGPIVTHYYIPLLGTTPAHFHSFASPVLPSGHSASVNSWSRYGSCVDLNRSLWGLSGLLTIPALADSTTSGTGLTVLALSFTASQEPLVFPRASTRAWPAAYLVNILVACHWLFVAYGYLVAFYWISRGFALAAYTFFYRLTYVVDSQRMDSPCSFYSVDLLAETSLCCCQSGAPELLVCIPIEVPRADPSLRPVPPALAEPRCSDSLPEPKKTEKTHRGRRGGKRQRRRHRASSRTALKPPPFLHPPVRKAFLLIPLLIALLSGTRRSTPLGDVHPDATFTSDGSGHVVSISNARSTYFVHPPRADEPAPPAKRPTLRTPYTLPPTSAATLLKAPPTTIVGRTYSPCQRRPTPATTAFRRKHSPAQTLGIIAVRVVPPEKLNQRARRAFAAQFTLGKFLNAHLMIQYSVPHTHYTPDLYAYHLPSF</sequence>
<reference evidence="3" key="1">
    <citation type="submission" date="2022-11" db="EMBL/GenBank/DDBJ databases">
        <title>Genome Sequence of Cubamyces cubensis.</title>
        <authorList>
            <person name="Buettner E."/>
        </authorList>
    </citation>
    <scope>NUCLEOTIDE SEQUENCE</scope>
    <source>
        <strain evidence="3">MPL-01</strain>
    </source>
</reference>
<feature type="transmembrane region" description="Helical" evidence="2">
    <location>
        <begin position="7"/>
        <end position="34"/>
    </location>
</feature>
<feature type="transmembrane region" description="Helical" evidence="2">
    <location>
        <begin position="124"/>
        <end position="150"/>
    </location>
</feature>
<evidence type="ECO:0000313" key="3">
    <source>
        <dbReference type="EMBL" id="KAJ8453896.1"/>
    </source>
</evidence>
<keyword evidence="4" id="KW-1185">Reference proteome</keyword>
<evidence type="ECO:0000313" key="4">
    <source>
        <dbReference type="Proteomes" id="UP001215151"/>
    </source>
</evidence>
<keyword evidence="2" id="KW-0472">Membrane</keyword>
<protein>
    <submittedName>
        <fullName evidence="3">Uncharacterized protein</fullName>
    </submittedName>
</protein>
<evidence type="ECO:0000256" key="1">
    <source>
        <dbReference type="SAM" id="MobiDB-lite"/>
    </source>
</evidence>
<dbReference type="Proteomes" id="UP001215151">
    <property type="component" value="Unassembled WGS sequence"/>
</dbReference>
<gene>
    <name evidence="3" type="ORF">ONZ51_g13342</name>
</gene>
<proteinExistence type="predicted"/>
<comment type="caution">
    <text evidence="3">The sequence shown here is derived from an EMBL/GenBank/DDBJ whole genome shotgun (WGS) entry which is preliminary data.</text>
</comment>